<sequence length="69" mass="7460">MDRGFISAQLCKSISDFILVSREPFNGFTAPSKLALTQPLLGGSNVIVGVVLLYFCVDAQCRSCPLHVD</sequence>
<dbReference type="EMBL" id="JBBPBM010000113">
    <property type="protein sequence ID" value="KAK8506796.1"/>
    <property type="molecule type" value="Genomic_DNA"/>
</dbReference>
<accession>A0ABR2BI05</accession>
<name>A0ABR2BI05_9ROSI</name>
<reference evidence="1 2" key="1">
    <citation type="journal article" date="2024" name="G3 (Bethesda)">
        <title>Genome assembly of Hibiscus sabdariffa L. provides insights into metabolisms of medicinal natural products.</title>
        <authorList>
            <person name="Kim T."/>
        </authorList>
    </citation>
    <scope>NUCLEOTIDE SEQUENCE [LARGE SCALE GENOMIC DNA]</scope>
    <source>
        <strain evidence="1">TK-2024</strain>
        <tissue evidence="1">Old leaves</tissue>
    </source>
</reference>
<gene>
    <name evidence="1" type="ORF">V6N12_000367</name>
</gene>
<evidence type="ECO:0000313" key="1">
    <source>
        <dbReference type="EMBL" id="KAK8506796.1"/>
    </source>
</evidence>
<keyword evidence="2" id="KW-1185">Reference proteome</keyword>
<protein>
    <submittedName>
        <fullName evidence="1">Uncharacterized protein</fullName>
    </submittedName>
</protein>
<proteinExistence type="predicted"/>
<comment type="caution">
    <text evidence="1">The sequence shown here is derived from an EMBL/GenBank/DDBJ whole genome shotgun (WGS) entry which is preliminary data.</text>
</comment>
<evidence type="ECO:0000313" key="2">
    <source>
        <dbReference type="Proteomes" id="UP001472677"/>
    </source>
</evidence>
<organism evidence="1 2">
    <name type="scientific">Hibiscus sabdariffa</name>
    <name type="common">roselle</name>
    <dbReference type="NCBI Taxonomy" id="183260"/>
    <lineage>
        <taxon>Eukaryota</taxon>
        <taxon>Viridiplantae</taxon>
        <taxon>Streptophyta</taxon>
        <taxon>Embryophyta</taxon>
        <taxon>Tracheophyta</taxon>
        <taxon>Spermatophyta</taxon>
        <taxon>Magnoliopsida</taxon>
        <taxon>eudicotyledons</taxon>
        <taxon>Gunneridae</taxon>
        <taxon>Pentapetalae</taxon>
        <taxon>rosids</taxon>
        <taxon>malvids</taxon>
        <taxon>Malvales</taxon>
        <taxon>Malvaceae</taxon>
        <taxon>Malvoideae</taxon>
        <taxon>Hibiscus</taxon>
    </lineage>
</organism>
<dbReference type="Proteomes" id="UP001472677">
    <property type="component" value="Unassembled WGS sequence"/>
</dbReference>